<keyword evidence="2" id="KW-1133">Transmembrane helix</keyword>
<dbReference type="EMBL" id="JBHSBU010000001">
    <property type="protein sequence ID" value="MFC4157809.1"/>
    <property type="molecule type" value="Genomic_DNA"/>
</dbReference>
<dbReference type="InterPro" id="IPR003399">
    <property type="entry name" value="Mce/MlaD"/>
</dbReference>
<dbReference type="Proteomes" id="UP001595791">
    <property type="component" value="Unassembled WGS sequence"/>
</dbReference>
<dbReference type="RefSeq" id="WP_378159838.1">
    <property type="nucleotide sequence ID" value="NZ_JBHSBU010000001.1"/>
</dbReference>
<evidence type="ECO:0000313" key="5">
    <source>
        <dbReference type="Proteomes" id="UP001595791"/>
    </source>
</evidence>
<comment type="caution">
    <text evidence="4">The sequence shown here is derived from an EMBL/GenBank/DDBJ whole genome shotgun (WGS) entry which is preliminary data.</text>
</comment>
<feature type="domain" description="Mce/MlaD" evidence="3">
    <location>
        <begin position="54"/>
        <end position="123"/>
    </location>
</feature>
<name>A0ABV8MI27_9NEIS</name>
<feature type="coiled-coil region" evidence="1">
    <location>
        <begin position="219"/>
        <end position="246"/>
    </location>
</feature>
<organism evidence="4 5">
    <name type="scientific">Chitinimonas lacunae</name>
    <dbReference type="NCBI Taxonomy" id="1963018"/>
    <lineage>
        <taxon>Bacteria</taxon>
        <taxon>Pseudomonadati</taxon>
        <taxon>Pseudomonadota</taxon>
        <taxon>Betaproteobacteria</taxon>
        <taxon>Neisseriales</taxon>
        <taxon>Chitinibacteraceae</taxon>
        <taxon>Chitinimonas</taxon>
    </lineage>
</organism>
<reference evidence="5" key="1">
    <citation type="journal article" date="2019" name="Int. J. Syst. Evol. Microbiol.">
        <title>The Global Catalogue of Microorganisms (GCM) 10K type strain sequencing project: providing services to taxonomists for standard genome sequencing and annotation.</title>
        <authorList>
            <consortium name="The Broad Institute Genomics Platform"/>
            <consortium name="The Broad Institute Genome Sequencing Center for Infectious Disease"/>
            <person name="Wu L."/>
            <person name="Ma J."/>
        </authorList>
    </citation>
    <scope>NUCLEOTIDE SEQUENCE [LARGE SCALE GENOMIC DNA]</scope>
    <source>
        <strain evidence="5">LMG 29894</strain>
    </source>
</reference>
<dbReference type="InterPro" id="IPR052336">
    <property type="entry name" value="MlaD_Phospholipid_Transporter"/>
</dbReference>
<evidence type="ECO:0000313" key="4">
    <source>
        <dbReference type="EMBL" id="MFC4157809.1"/>
    </source>
</evidence>
<accession>A0ABV8MI27</accession>
<dbReference type="Pfam" id="PF02470">
    <property type="entry name" value="MlaD"/>
    <property type="match status" value="1"/>
</dbReference>
<keyword evidence="1" id="KW-0175">Coiled coil</keyword>
<feature type="transmembrane region" description="Helical" evidence="2">
    <location>
        <begin position="20"/>
        <end position="39"/>
    </location>
</feature>
<keyword evidence="2" id="KW-0472">Membrane</keyword>
<evidence type="ECO:0000256" key="1">
    <source>
        <dbReference type="SAM" id="Coils"/>
    </source>
</evidence>
<dbReference type="PANTHER" id="PTHR33371">
    <property type="entry name" value="INTERMEMBRANE PHOSPHOLIPID TRANSPORT SYSTEM BINDING PROTEIN MLAD-RELATED"/>
    <property type="match status" value="1"/>
</dbReference>
<dbReference type="PANTHER" id="PTHR33371:SF4">
    <property type="entry name" value="INTERMEMBRANE PHOSPHOLIPID TRANSPORT SYSTEM BINDING PROTEIN MLAD"/>
    <property type="match status" value="1"/>
</dbReference>
<evidence type="ECO:0000256" key="2">
    <source>
        <dbReference type="SAM" id="Phobius"/>
    </source>
</evidence>
<dbReference type="Gene3D" id="1.20.58.60">
    <property type="match status" value="1"/>
</dbReference>
<evidence type="ECO:0000259" key="3">
    <source>
        <dbReference type="Pfam" id="PF02470"/>
    </source>
</evidence>
<protein>
    <submittedName>
        <fullName evidence="4">MlaD family protein</fullName>
    </submittedName>
</protein>
<proteinExistence type="predicted"/>
<sequence length="317" mass="35110">MTLKLLRDNDARFRALPWKLAAFVLTAMAGAGLVLLFFAHKQGMFEAKTPLSFISDNGTDLRVGMAVKFSGFKIGEVRDLVLDDRGRVEIRVEVEDRHLKWIKSDSVGRVGKDGPIGDSYIDVGLGDQKLPPVKRDTVLEFIPAKSFDDMLREVRDRVVPMLDEAETLVRRVNDPQGDLSQTLANLRRFSEGLEDTRARLNQALESIDRVASHDTPKTLESTRQALQRADRALAEVESRLPTLLERADRTLGNAEAVSGKVKQTLDQAAPDAVGLIRDGRDLVRKADDSVDAVTGAWPLNQIIAPPATRPPRVDSQE</sequence>
<gene>
    <name evidence="4" type="ORF">ACFOW7_00425</name>
</gene>
<keyword evidence="2" id="KW-0812">Transmembrane</keyword>
<keyword evidence="5" id="KW-1185">Reference proteome</keyword>